<dbReference type="AlphaFoldDB" id="A0A3B0P6U8"/>
<evidence type="ECO:0000313" key="2">
    <source>
        <dbReference type="Proteomes" id="UP000259328"/>
    </source>
</evidence>
<reference evidence="2" key="1">
    <citation type="submission" date="2018-06" db="EMBL/GenBank/DDBJ databases">
        <authorList>
            <consortium name="Pathogen Informatics"/>
        </authorList>
    </citation>
    <scope>NUCLEOTIDE SEQUENCE [LARGE SCALE GENOMIC DNA]</scope>
    <source>
        <strain evidence="2">NCTC10124</strain>
    </source>
</reference>
<proteinExistence type="predicted"/>
<dbReference type="Proteomes" id="UP000259328">
    <property type="component" value="Chromosome"/>
</dbReference>
<protein>
    <submittedName>
        <fullName evidence="1">Uncharacterized protein</fullName>
    </submittedName>
</protein>
<name>A0A3B0P6U8_MYCSY</name>
<gene>
    <name evidence="1" type="ORF">NCTC10124_00575</name>
</gene>
<feature type="non-terminal residue" evidence="1">
    <location>
        <position position="186"/>
    </location>
</feature>
<evidence type="ECO:0000313" key="1">
    <source>
        <dbReference type="EMBL" id="SYV92848.1"/>
    </source>
</evidence>
<organism evidence="1 2">
    <name type="scientific">Mycoplasmopsis synoviae</name>
    <name type="common">Mycoplasma synoviae</name>
    <dbReference type="NCBI Taxonomy" id="2109"/>
    <lineage>
        <taxon>Bacteria</taxon>
        <taxon>Bacillati</taxon>
        <taxon>Mycoplasmatota</taxon>
        <taxon>Mycoplasmoidales</taxon>
        <taxon>Metamycoplasmataceae</taxon>
        <taxon>Mycoplasmopsis</taxon>
    </lineage>
</organism>
<dbReference type="EMBL" id="LS991953">
    <property type="protein sequence ID" value="SYV92848.1"/>
    <property type="molecule type" value="Genomic_DNA"/>
</dbReference>
<accession>A0A3B0P6U8</accession>
<sequence length="186" mass="19852">MWFTSGSVTAAKAVKEDAEYSKVTDTTHKTTLEAKLTAAAGFLTEGSKLANLNADGTLATTQASLESAKTALDAAVAAVKPDLDFQKTKTSAAAKVIELDALVNTALKDELQRQVNALTKDHAAQATTMLANLTSLKESLESLQTLVSDGLKMQVDYPQKYYDADNKEAFDAALLKASSVFPAFQW</sequence>
<dbReference type="Gene3D" id="1.20.120.1850">
    <property type="entry name" value="Ebh helix bundles repeating unit (S and A modules)"/>
    <property type="match status" value="1"/>
</dbReference>